<dbReference type="Proteomes" id="UP000000707">
    <property type="component" value="Unassembled WGS sequence"/>
</dbReference>
<proteinExistence type="predicted"/>
<dbReference type="AlphaFoldDB" id="G3B8M4"/>
<name>G3B8M4_CANTC</name>
<organism evidence="2">
    <name type="scientific">Candida tenuis (strain ATCC 10573 / BCRC 21748 / CBS 615 / JCM 9827 / NBRC 10315 / NRRL Y-1498 / VKM Y-70)</name>
    <name type="common">Yeast</name>
    <name type="synonym">Yamadazyma tenuis</name>
    <dbReference type="NCBI Taxonomy" id="590646"/>
    <lineage>
        <taxon>Eukaryota</taxon>
        <taxon>Fungi</taxon>
        <taxon>Dikarya</taxon>
        <taxon>Ascomycota</taxon>
        <taxon>Saccharomycotina</taxon>
        <taxon>Pichiomycetes</taxon>
        <taxon>Debaryomycetaceae</taxon>
        <taxon>Yamadazyma</taxon>
    </lineage>
</organism>
<dbReference type="EMBL" id="GL996527">
    <property type="protein sequence ID" value="EGV61768.1"/>
    <property type="molecule type" value="Genomic_DNA"/>
</dbReference>
<sequence>MSLYQRWMNLPLKARIYIGGSTFFAALAADYVLGSLETEVEARKQIEKELQSTVKK</sequence>
<keyword evidence="2" id="KW-1185">Reference proteome</keyword>
<evidence type="ECO:0000313" key="1">
    <source>
        <dbReference type="EMBL" id="EGV61768.1"/>
    </source>
</evidence>
<dbReference type="HOGENOM" id="CLU_210540_0_0_1"/>
<gene>
    <name evidence="1" type="ORF">CANTEDRAFT_109454</name>
</gene>
<accession>G3B8M4</accession>
<evidence type="ECO:0000313" key="2">
    <source>
        <dbReference type="Proteomes" id="UP000000707"/>
    </source>
</evidence>
<protein>
    <submittedName>
        <fullName evidence="1">Uncharacterized protein</fullName>
    </submittedName>
</protein>
<dbReference type="OrthoDB" id="184415at2759"/>
<reference evidence="1 2" key="1">
    <citation type="journal article" date="2011" name="Proc. Natl. Acad. Sci. U.S.A.">
        <title>Comparative genomics of xylose-fermenting fungi for enhanced biofuel production.</title>
        <authorList>
            <person name="Wohlbach D.J."/>
            <person name="Kuo A."/>
            <person name="Sato T.K."/>
            <person name="Potts K.M."/>
            <person name="Salamov A.A."/>
            <person name="LaButti K.M."/>
            <person name="Sun H."/>
            <person name="Clum A."/>
            <person name="Pangilinan J.L."/>
            <person name="Lindquist E.A."/>
            <person name="Lucas S."/>
            <person name="Lapidus A."/>
            <person name="Jin M."/>
            <person name="Gunawan C."/>
            <person name="Balan V."/>
            <person name="Dale B.E."/>
            <person name="Jeffries T.W."/>
            <person name="Zinkel R."/>
            <person name="Barry K.W."/>
            <person name="Grigoriev I.V."/>
            <person name="Gasch A.P."/>
        </authorList>
    </citation>
    <scope>NUCLEOTIDE SEQUENCE [LARGE SCALE GENOMIC DNA]</scope>
    <source>
        <strain evidence="2">ATCC 10573 / BCRC 21748 / CBS 615 / JCM 9827 / NBRC 10315 / NRRL Y-1498 / VKM Y-70</strain>
    </source>
</reference>